<evidence type="ECO:0000313" key="4">
    <source>
        <dbReference type="Proteomes" id="UP001596445"/>
    </source>
</evidence>
<organism evidence="3 4">
    <name type="scientific">Halovenus salina</name>
    <dbReference type="NCBI Taxonomy" id="1510225"/>
    <lineage>
        <taxon>Archaea</taxon>
        <taxon>Methanobacteriati</taxon>
        <taxon>Methanobacteriota</taxon>
        <taxon>Stenosarchaea group</taxon>
        <taxon>Halobacteria</taxon>
        <taxon>Halobacteriales</taxon>
        <taxon>Haloarculaceae</taxon>
        <taxon>Halovenus</taxon>
    </lineage>
</organism>
<dbReference type="InterPro" id="IPR012340">
    <property type="entry name" value="NA-bd_OB-fold"/>
</dbReference>
<dbReference type="Gene3D" id="2.40.50.1010">
    <property type="match status" value="1"/>
</dbReference>
<reference evidence="3 4" key="1">
    <citation type="journal article" date="2019" name="Int. J. Syst. Evol. Microbiol.">
        <title>The Global Catalogue of Microorganisms (GCM) 10K type strain sequencing project: providing services to taxonomists for standard genome sequencing and annotation.</title>
        <authorList>
            <consortium name="The Broad Institute Genomics Platform"/>
            <consortium name="The Broad Institute Genome Sequencing Center for Infectious Disease"/>
            <person name="Wu L."/>
            <person name="Ma J."/>
        </authorList>
    </citation>
    <scope>NUCLEOTIDE SEQUENCE [LARGE SCALE GENOMIC DNA]</scope>
    <source>
        <strain evidence="3 4">JCM 30072</strain>
    </source>
</reference>
<dbReference type="EMBL" id="JBHSZI010000001">
    <property type="protein sequence ID" value="MFC7059207.1"/>
    <property type="molecule type" value="Genomic_DNA"/>
</dbReference>
<dbReference type="Pfam" id="PF01336">
    <property type="entry name" value="tRNA_anti-codon"/>
    <property type="match status" value="1"/>
</dbReference>
<feature type="domain" description="S1 motif" evidence="2">
    <location>
        <begin position="38"/>
        <end position="105"/>
    </location>
</feature>
<feature type="compositionally biased region" description="Acidic residues" evidence="1">
    <location>
        <begin position="143"/>
        <end position="153"/>
    </location>
</feature>
<dbReference type="RefSeq" id="WP_267161951.1">
    <property type="nucleotide sequence ID" value="NZ_CP112972.1"/>
</dbReference>
<sequence length="679" mass="74540">MATCIICGSSVDGRVCDLHEEDVVFEFRGTQPDELTSRRYYRGTVDGYAEFGIFVDIGDSVTGLLHKSELNKRLDSMDLGPGDTVFVQVQNVRDNGNIDLGWSIRQDDSQFRGTLIDDPDADTDLLAEEVDGDEAADEGAKDETEEEASEPEPVETVSETSEESTTETPDQLDTPGVTIDELDEYVGDRVRIEGEIATARQTSGPTIFEIRDETGTVDCAAFEEAGVRAYPDAGETDVVRIEGEVERRRGELQVETEALVVLKDEEREEVTGRMRDALVERARPGDVEPLAEDSAVEAVLGEVKDAATAVRRAVLEGRPVVVRHAATVDGYVAGAAIERAALPLIREEHAGSDAEYHYFDRRPLEDAVYSMDDATNDVTTMLSNNERHGEQFPLFVFVATGGTAESLDGLDLLDVYGARRVVVDERAIDDEVAEAVDVLVGPDSHDSSATTATALGATVAAHINGDIRADLGHLPAVSYWEETPEQYVDLAADAGYDAEDTQTLREAIALEAFYQSYEDKRELVIDLLFSDDASDPAELATHISEQYRTRMEDELDTAEANLERRERDGETVLVLDTDAYTHRFEFPPTQLLLDELFRRHREDCIALVGVDEDEAYIRTDQALDIRDLVTTAQESAPQAALDARGAREGRVEFLRGERENAQDALLDALAGVFSASAPA</sequence>
<dbReference type="Pfam" id="PF00575">
    <property type="entry name" value="S1"/>
    <property type="match status" value="1"/>
</dbReference>
<dbReference type="InterPro" id="IPR003029">
    <property type="entry name" value="S1_domain"/>
</dbReference>
<dbReference type="SUPFAM" id="SSF64182">
    <property type="entry name" value="DHH phosphoesterases"/>
    <property type="match status" value="1"/>
</dbReference>
<proteinExistence type="predicted"/>
<dbReference type="InterPro" id="IPR038763">
    <property type="entry name" value="DHH_sf"/>
</dbReference>
<dbReference type="SUPFAM" id="SSF50249">
    <property type="entry name" value="Nucleic acid-binding proteins"/>
    <property type="match status" value="2"/>
</dbReference>
<evidence type="ECO:0000313" key="3">
    <source>
        <dbReference type="EMBL" id="MFC7059207.1"/>
    </source>
</evidence>
<feature type="region of interest" description="Disordered" evidence="1">
    <location>
        <begin position="130"/>
        <end position="176"/>
    </location>
</feature>
<evidence type="ECO:0000256" key="1">
    <source>
        <dbReference type="SAM" id="MobiDB-lite"/>
    </source>
</evidence>
<dbReference type="GeneID" id="76631320"/>
<dbReference type="CDD" id="cd04487">
    <property type="entry name" value="RecJ_OBF2_like"/>
    <property type="match status" value="1"/>
</dbReference>
<dbReference type="SMART" id="SM00316">
    <property type="entry name" value="S1"/>
    <property type="match status" value="1"/>
</dbReference>
<accession>A0ABD5W5E4</accession>
<dbReference type="AlphaFoldDB" id="A0ABD5W5E4"/>
<keyword evidence="4" id="KW-1185">Reference proteome</keyword>
<name>A0ABD5W5E4_9EURY</name>
<dbReference type="Gene3D" id="2.40.50.140">
    <property type="entry name" value="Nucleic acid-binding proteins"/>
    <property type="match status" value="1"/>
</dbReference>
<dbReference type="InterPro" id="IPR004365">
    <property type="entry name" value="NA-bd_OB_tRNA"/>
</dbReference>
<evidence type="ECO:0000259" key="2">
    <source>
        <dbReference type="PROSITE" id="PS50126"/>
    </source>
</evidence>
<gene>
    <name evidence="3" type="ORF">ACFQQG_14765</name>
</gene>
<dbReference type="Proteomes" id="UP001596445">
    <property type="component" value="Unassembled WGS sequence"/>
</dbReference>
<comment type="caution">
    <text evidence="3">The sequence shown here is derived from an EMBL/GenBank/DDBJ whole genome shotgun (WGS) entry which is preliminary data.</text>
</comment>
<dbReference type="PROSITE" id="PS50126">
    <property type="entry name" value="S1"/>
    <property type="match status" value="1"/>
</dbReference>
<protein>
    <submittedName>
        <fullName evidence="3">DHH family phosphoesterase</fullName>
    </submittedName>
</protein>